<organism evidence="1 2">
    <name type="scientific">Rhizopus microsporus ATCC 52813</name>
    <dbReference type="NCBI Taxonomy" id="1340429"/>
    <lineage>
        <taxon>Eukaryota</taxon>
        <taxon>Fungi</taxon>
        <taxon>Fungi incertae sedis</taxon>
        <taxon>Mucoromycota</taxon>
        <taxon>Mucoromycotina</taxon>
        <taxon>Mucoromycetes</taxon>
        <taxon>Mucorales</taxon>
        <taxon>Mucorineae</taxon>
        <taxon>Rhizopodaceae</taxon>
        <taxon>Rhizopus</taxon>
    </lineage>
</organism>
<name>A0A2G4SEW6_RHIZD</name>
<dbReference type="InterPro" id="IPR036397">
    <property type="entry name" value="RNaseH_sf"/>
</dbReference>
<protein>
    <recommendedName>
        <fullName evidence="3">Integrase zinc-binding domain-containing protein</fullName>
    </recommendedName>
</protein>
<gene>
    <name evidence="1" type="ORF">RHIMIDRAFT_249380</name>
</gene>
<evidence type="ECO:0000313" key="1">
    <source>
        <dbReference type="EMBL" id="PHZ07324.1"/>
    </source>
</evidence>
<dbReference type="EMBL" id="KZ303880">
    <property type="protein sequence ID" value="PHZ07324.1"/>
    <property type="molecule type" value="Genomic_DNA"/>
</dbReference>
<dbReference type="Gene3D" id="3.30.420.10">
    <property type="entry name" value="Ribonuclease H-like superfamily/Ribonuclease H"/>
    <property type="match status" value="1"/>
</dbReference>
<sequence>MNVLEKTIEGNINEWDKFLPSVQLSINNKTSKRTNTPPFTIMFGRKLNEFADYSNEDIKKEMTEEEIQERIKQMNEVVFPAIYEKTVEVIKKQKKDFDGKNKSFTFPNGSHVMIKVRQRTKFGPRYTGPYEVIKMCGIWTNKWHINKSLYIKNN</sequence>
<evidence type="ECO:0008006" key="3">
    <source>
        <dbReference type="Google" id="ProtNLM"/>
    </source>
</evidence>
<proteinExistence type="predicted"/>
<reference evidence="1 2" key="1">
    <citation type="journal article" date="2016" name="Proc. Natl. Acad. Sci. U.S.A.">
        <title>Lipid metabolic changes in an early divergent fungus govern the establishment of a mutualistic symbiosis with endobacteria.</title>
        <authorList>
            <person name="Lastovetsky O.A."/>
            <person name="Gaspar M.L."/>
            <person name="Mondo S.J."/>
            <person name="LaButti K.M."/>
            <person name="Sandor L."/>
            <person name="Grigoriev I.V."/>
            <person name="Henry S.A."/>
            <person name="Pawlowska T.E."/>
        </authorList>
    </citation>
    <scope>NUCLEOTIDE SEQUENCE [LARGE SCALE GENOMIC DNA]</scope>
    <source>
        <strain evidence="1 2">ATCC 52813</strain>
    </source>
</reference>
<dbReference type="RefSeq" id="XP_023461032.1">
    <property type="nucleotide sequence ID" value="XM_023610610.1"/>
</dbReference>
<dbReference type="GO" id="GO:0003676">
    <property type="term" value="F:nucleic acid binding"/>
    <property type="evidence" value="ECO:0007669"/>
    <property type="project" value="InterPro"/>
</dbReference>
<dbReference type="GeneID" id="35441600"/>
<dbReference type="STRING" id="1340429.A0A2G4SEW6"/>
<dbReference type="Proteomes" id="UP000242254">
    <property type="component" value="Unassembled WGS sequence"/>
</dbReference>
<keyword evidence="2" id="KW-1185">Reference proteome</keyword>
<accession>A0A2G4SEW6</accession>
<dbReference type="AlphaFoldDB" id="A0A2G4SEW6"/>
<evidence type="ECO:0000313" key="2">
    <source>
        <dbReference type="Proteomes" id="UP000242254"/>
    </source>
</evidence>